<dbReference type="PANTHER" id="PTHR46697">
    <property type="entry name" value="FORMIN-BINDING PROTEIN 4"/>
    <property type="match status" value="1"/>
</dbReference>
<dbReference type="OrthoDB" id="2444812at2759"/>
<feature type="compositionally biased region" description="Basic and acidic residues" evidence="1">
    <location>
        <begin position="219"/>
        <end position="231"/>
    </location>
</feature>
<feature type="region of interest" description="Disordered" evidence="1">
    <location>
        <begin position="145"/>
        <end position="266"/>
    </location>
</feature>
<organism evidence="3 4">
    <name type="scientific">Hermetia illucens</name>
    <name type="common">Black soldier fly</name>
    <dbReference type="NCBI Taxonomy" id="343691"/>
    <lineage>
        <taxon>Eukaryota</taxon>
        <taxon>Metazoa</taxon>
        <taxon>Ecdysozoa</taxon>
        <taxon>Arthropoda</taxon>
        <taxon>Hexapoda</taxon>
        <taxon>Insecta</taxon>
        <taxon>Pterygota</taxon>
        <taxon>Neoptera</taxon>
        <taxon>Endopterygota</taxon>
        <taxon>Diptera</taxon>
        <taxon>Brachycera</taxon>
        <taxon>Stratiomyomorpha</taxon>
        <taxon>Stratiomyidae</taxon>
        <taxon>Hermetiinae</taxon>
        <taxon>Hermetia</taxon>
    </lineage>
</organism>
<evidence type="ECO:0000313" key="4">
    <source>
        <dbReference type="Proteomes" id="UP000594454"/>
    </source>
</evidence>
<feature type="region of interest" description="Disordered" evidence="1">
    <location>
        <begin position="1"/>
        <end position="31"/>
    </location>
</feature>
<protein>
    <recommendedName>
        <fullName evidence="2">WW domain-containing protein</fullName>
    </recommendedName>
</protein>
<dbReference type="SUPFAM" id="SSF51045">
    <property type="entry name" value="WW domain"/>
    <property type="match status" value="2"/>
</dbReference>
<evidence type="ECO:0000313" key="3">
    <source>
        <dbReference type="EMBL" id="CAD7093376.1"/>
    </source>
</evidence>
<keyword evidence="4" id="KW-1185">Reference proteome</keyword>
<dbReference type="EMBL" id="LR899014">
    <property type="protein sequence ID" value="CAD7093376.1"/>
    <property type="molecule type" value="Genomic_DNA"/>
</dbReference>
<name>A0A7R8V5Q4_HERIL</name>
<evidence type="ECO:0000256" key="1">
    <source>
        <dbReference type="SAM" id="MobiDB-lite"/>
    </source>
</evidence>
<dbReference type="InterPro" id="IPR036020">
    <property type="entry name" value="WW_dom_sf"/>
</dbReference>
<feature type="compositionally biased region" description="Basic and acidic residues" evidence="1">
    <location>
        <begin position="336"/>
        <end position="347"/>
    </location>
</feature>
<sequence>MSKPANNKTNSLSTLLGQYMSDSDNEEDQTLKTSTLNAVANESSKGKGSECRATSSAQRPQMTTFWTECLDQASGHPYYWNTETKEVTWEKPEQYINYLNYMKSVYTVLPEDCWSVGYSDDTQIPYYVNEITRVVSWEKPANFKENPAKEMLPAKGTCTDQTRSKGGTDKKARTSRTRSKKTTKKSLPKHLQATGSDDEKIEIISEYVESENTSSDEGSPNKKPRESKNNSEKSLNLVAAYDTDSNSDGENDAGKVIKPVSGDDNPKVLEEPIVEGLKENNTNVPNINTSSFASIITGGKTDGIDMDEELNKFKEELEKDLQMAAAVESTQGSPNEAKEQSFDEKTFQRKRRIEFSANMPGKIAPDESREKSGVDTEMESNAGSAISKVKSKFISFQKSHVEFESRASPEMVVYGPKPQSPLQTDATESVSVNDRTEKKAEIDDLCDVISGKVKFLSVGKPEVSAVQIMSIQLEALQVAFRASCLDSDYFFKWLKTTSDDLQTLEQNAAPEGWECKWDRDNSQYCYKNLQTNETRWEFPCETPVIEQKVETANSNEKVEKPVVVAHDDDAMDISTTPPPPPSPPLMAGNDWTWDPGNSAIQMDASRPADISGELASFYSDIASIDPAASNILQNDNEPCADKSKGDEKVSLDEVSQSTKRGKKRKKVKVPGLGSKMQEVSTMVANWQKAQKELGN</sequence>
<dbReference type="Proteomes" id="UP000594454">
    <property type="component" value="Chromosome 6"/>
</dbReference>
<feature type="compositionally biased region" description="Basic and acidic residues" evidence="1">
    <location>
        <begin position="364"/>
        <end position="374"/>
    </location>
</feature>
<feature type="region of interest" description="Disordered" evidence="1">
    <location>
        <begin position="360"/>
        <end position="381"/>
    </location>
</feature>
<feature type="domain" description="WW" evidence="2">
    <location>
        <begin position="60"/>
        <end position="94"/>
    </location>
</feature>
<dbReference type="Pfam" id="PF00397">
    <property type="entry name" value="WW"/>
    <property type="match status" value="2"/>
</dbReference>
<gene>
    <name evidence="3" type="ORF">HERILL_LOCUS15661</name>
</gene>
<feature type="compositionally biased region" description="Basic and acidic residues" evidence="1">
    <location>
        <begin position="162"/>
        <end position="172"/>
    </location>
</feature>
<dbReference type="PROSITE" id="PS50020">
    <property type="entry name" value="WW_DOMAIN_2"/>
    <property type="match status" value="3"/>
</dbReference>
<dbReference type="OMA" id="TGYPYYW"/>
<proteinExistence type="predicted"/>
<dbReference type="InterPro" id="IPR053076">
    <property type="entry name" value="WW_domain_protein"/>
</dbReference>
<dbReference type="Gene3D" id="2.20.70.10">
    <property type="match status" value="3"/>
</dbReference>
<evidence type="ECO:0000259" key="2">
    <source>
        <dbReference type="PROSITE" id="PS50020"/>
    </source>
</evidence>
<feature type="domain" description="WW" evidence="2">
    <location>
        <begin position="114"/>
        <end position="142"/>
    </location>
</feature>
<feature type="region of interest" description="Disordered" evidence="1">
    <location>
        <begin position="325"/>
        <end position="347"/>
    </location>
</feature>
<feature type="region of interest" description="Disordered" evidence="1">
    <location>
        <begin position="632"/>
        <end position="674"/>
    </location>
</feature>
<feature type="compositionally biased region" description="Basic residues" evidence="1">
    <location>
        <begin position="659"/>
        <end position="668"/>
    </location>
</feature>
<dbReference type="AlphaFoldDB" id="A0A7R8V5Q4"/>
<dbReference type="InParanoid" id="A0A7R8V5Q4"/>
<feature type="compositionally biased region" description="Polar residues" evidence="1">
    <location>
        <begin position="1"/>
        <end position="22"/>
    </location>
</feature>
<accession>A0A7R8V5Q4</accession>
<dbReference type="CDD" id="cd00201">
    <property type="entry name" value="WW"/>
    <property type="match status" value="2"/>
</dbReference>
<feature type="domain" description="WW" evidence="2">
    <location>
        <begin position="507"/>
        <end position="541"/>
    </location>
</feature>
<reference evidence="3 4" key="1">
    <citation type="submission" date="2020-11" db="EMBL/GenBank/DDBJ databases">
        <authorList>
            <person name="Wallbank WR R."/>
            <person name="Pardo Diaz C."/>
            <person name="Kozak K."/>
            <person name="Martin S."/>
            <person name="Jiggins C."/>
            <person name="Moest M."/>
            <person name="Warren A I."/>
            <person name="Generalovic N T."/>
            <person name="Byers J.R.P. K."/>
            <person name="Montejo-Kovacevich G."/>
            <person name="Yen C E."/>
        </authorList>
    </citation>
    <scope>NUCLEOTIDE SEQUENCE [LARGE SCALE GENOMIC DNA]</scope>
</reference>
<feature type="region of interest" description="Disordered" evidence="1">
    <location>
        <begin position="574"/>
        <end position="603"/>
    </location>
</feature>
<dbReference type="PANTHER" id="PTHR46697:SF1">
    <property type="entry name" value="FORMIN-BINDING PROTEIN 4"/>
    <property type="match status" value="1"/>
</dbReference>
<feature type="compositionally biased region" description="Basic residues" evidence="1">
    <location>
        <begin position="173"/>
        <end position="188"/>
    </location>
</feature>
<feature type="compositionally biased region" description="Basic and acidic residues" evidence="1">
    <location>
        <begin position="639"/>
        <end position="651"/>
    </location>
</feature>
<dbReference type="SMART" id="SM00456">
    <property type="entry name" value="WW"/>
    <property type="match status" value="3"/>
</dbReference>
<dbReference type="InterPro" id="IPR001202">
    <property type="entry name" value="WW_dom"/>
</dbReference>